<feature type="transmembrane region" description="Helical" evidence="1">
    <location>
        <begin position="431"/>
        <end position="449"/>
    </location>
</feature>
<evidence type="ECO:0000256" key="1">
    <source>
        <dbReference type="SAM" id="Phobius"/>
    </source>
</evidence>
<keyword evidence="1" id="KW-1133">Transmembrane helix</keyword>
<dbReference type="AlphaFoldDB" id="A0A7S1PFQ4"/>
<accession>A0A7S1PFQ4</accession>
<feature type="transmembrane region" description="Helical" evidence="1">
    <location>
        <begin position="371"/>
        <end position="393"/>
    </location>
</feature>
<feature type="transmembrane region" description="Helical" evidence="1">
    <location>
        <begin position="12"/>
        <end position="30"/>
    </location>
</feature>
<feature type="transmembrane region" description="Helical" evidence="1">
    <location>
        <begin position="341"/>
        <end position="359"/>
    </location>
</feature>
<proteinExistence type="predicted"/>
<dbReference type="EMBL" id="HBGD01001002">
    <property type="protein sequence ID" value="CAD9077566.1"/>
    <property type="molecule type" value="Transcribed_RNA"/>
</dbReference>
<gene>
    <name evidence="2" type="ORF">PCOS0759_LOCUS798</name>
</gene>
<feature type="transmembrane region" description="Helical" evidence="1">
    <location>
        <begin position="268"/>
        <end position="287"/>
    </location>
</feature>
<organism evidence="2">
    <name type="scientific">Percolomonas cosmopolitus</name>
    <dbReference type="NCBI Taxonomy" id="63605"/>
    <lineage>
        <taxon>Eukaryota</taxon>
        <taxon>Discoba</taxon>
        <taxon>Heterolobosea</taxon>
        <taxon>Tetramitia</taxon>
        <taxon>Eutetramitia</taxon>
        <taxon>Percolomonadidae</taxon>
        <taxon>Percolomonas</taxon>
    </lineage>
</organism>
<feature type="transmembrane region" description="Helical" evidence="1">
    <location>
        <begin position="242"/>
        <end position="262"/>
    </location>
</feature>
<name>A0A7S1PFQ4_9EUKA</name>
<protein>
    <submittedName>
        <fullName evidence="2">Uncharacterized protein</fullName>
    </submittedName>
</protein>
<keyword evidence="1" id="KW-0472">Membrane</keyword>
<reference evidence="2" key="1">
    <citation type="submission" date="2021-01" db="EMBL/GenBank/DDBJ databases">
        <authorList>
            <person name="Corre E."/>
            <person name="Pelletier E."/>
            <person name="Niang G."/>
            <person name="Scheremetjew M."/>
            <person name="Finn R."/>
            <person name="Kale V."/>
            <person name="Holt S."/>
            <person name="Cochrane G."/>
            <person name="Meng A."/>
            <person name="Brown T."/>
            <person name="Cohen L."/>
        </authorList>
    </citation>
    <scope>NUCLEOTIDE SEQUENCE</scope>
    <source>
        <strain evidence="2">WS</strain>
    </source>
</reference>
<feature type="transmembrane region" description="Helical" evidence="1">
    <location>
        <begin position="294"/>
        <end position="315"/>
    </location>
</feature>
<feature type="transmembrane region" description="Helical" evidence="1">
    <location>
        <begin position="203"/>
        <end position="230"/>
    </location>
</feature>
<sequence>MSTQHTKSTHAIKNFSLLFLSIIAFFLAILSQNAFASDSSTSGTVDDSANSLTTLQLLHQYQSQQDLSYTPTTFNDHAPIFNPQCFRASHYQSQYNAQLIHYLKKNVNVEDPQQLDDFLEWKGYDFRADGCNLTMILREVDAINDNYSRMLATIGSVLEKSISSKNLHTSLWLAARIAAYWITVNFMSLILPMRFHVRASARIIVGFVFACVGAFFLDDFSLSLIGLISLSAGIAQRKPKPWYIKVMGLATSFLWMCIAIHLDSKVLGFGFAISVHSIMAYIGYLFWKCENRIWFAVGNVVTFLMYTLNLLQYIMMAHQIQEGTHQLVEDDLMLTNLFLEAWKWCAVVTFTIFWNFSLFPARILIKKEWTYHSLVVFVQSITTMTVVAMLLLYGRYISFTFNIFHLAALVLSCSLVIFVRKNMNLMETTCVALWVGLVGFAIHVQAKYYEFELILALTR</sequence>
<keyword evidence="1" id="KW-0812">Transmembrane</keyword>
<feature type="transmembrane region" description="Helical" evidence="1">
    <location>
        <begin position="399"/>
        <end position="419"/>
    </location>
</feature>
<feature type="transmembrane region" description="Helical" evidence="1">
    <location>
        <begin position="170"/>
        <end position="191"/>
    </location>
</feature>
<evidence type="ECO:0000313" key="2">
    <source>
        <dbReference type="EMBL" id="CAD9077566.1"/>
    </source>
</evidence>